<accession>A0A8C4T8N0</accession>
<feature type="compositionally biased region" description="Polar residues" evidence="6">
    <location>
        <begin position="270"/>
        <end position="295"/>
    </location>
</feature>
<dbReference type="AlphaFoldDB" id="A0A8C4T8N0"/>
<dbReference type="Ensembl" id="ENSECRT00000026339.1">
    <property type="protein sequence ID" value="ENSECRP00000025797.1"/>
    <property type="gene ID" value="ENSECRG00000017424.1"/>
</dbReference>
<keyword evidence="1" id="KW-1017">Isopeptide bond</keyword>
<evidence type="ECO:0000313" key="8">
    <source>
        <dbReference type="Ensembl" id="ENSECRP00000025797.1"/>
    </source>
</evidence>
<evidence type="ECO:0000259" key="7">
    <source>
        <dbReference type="Pfam" id="PF16739"/>
    </source>
</evidence>
<sequence length="354" mass="39023">MSFANDKVYNEYMRPNLALYVRRVRPREILRHLPCLSDSEKGEITANYTQNGDESGMELLIALLKRKQNWAPNFITALRETEHTDLADEMQYHFDKYSKTSGQCRTAAPTHPSAASVVSSPPPSLSLAEYSEQNHHSMPSPVIQQNPVRNNFAEESTINENLEVHQNIQPSSVPSPSTVCDPVLPVPNDSFQHTLPSSSDSVQLSVQMDPSLAPAFSNPTFGIDASVQTSVPPNQSQQLYCPDRVNPCASGNTENLNSTAAILRPDPEKSQNPCGKSSSSEPLQVVHSTLDVSRPSNDESSRNRITNLPASKHLHSTETKMPVQETVSPDKTPTSTSSSKQKQKTVSVHYIFCL</sequence>
<feature type="compositionally biased region" description="Low complexity" evidence="6">
    <location>
        <begin position="106"/>
        <end position="119"/>
    </location>
</feature>
<keyword evidence="2" id="KW-0597">Phosphoprotein</keyword>
<keyword evidence="3" id="KW-0399">Innate immunity</keyword>
<protein>
    <submittedName>
        <fullName evidence="8">Mitochondrial antiviral-signaling protein-like</fullName>
    </submittedName>
</protein>
<dbReference type="InterPro" id="IPR011029">
    <property type="entry name" value="DEATH-like_dom_sf"/>
</dbReference>
<evidence type="ECO:0000256" key="1">
    <source>
        <dbReference type="ARBA" id="ARBA00022499"/>
    </source>
</evidence>
<evidence type="ECO:0000256" key="2">
    <source>
        <dbReference type="ARBA" id="ARBA00022553"/>
    </source>
</evidence>
<evidence type="ECO:0000256" key="3">
    <source>
        <dbReference type="ARBA" id="ARBA00022588"/>
    </source>
</evidence>
<evidence type="ECO:0000313" key="9">
    <source>
        <dbReference type="Proteomes" id="UP000694620"/>
    </source>
</evidence>
<evidence type="ECO:0000256" key="4">
    <source>
        <dbReference type="ARBA" id="ARBA00022843"/>
    </source>
</evidence>
<dbReference type="GO" id="GO:0045087">
    <property type="term" value="P:innate immune response"/>
    <property type="evidence" value="ECO:0007669"/>
    <property type="project" value="UniProtKB-KW"/>
</dbReference>
<feature type="region of interest" description="Disordered" evidence="6">
    <location>
        <begin position="103"/>
        <end position="144"/>
    </location>
</feature>
<name>A0A8C4T8N0_ERPCA</name>
<dbReference type="Pfam" id="PF16739">
    <property type="entry name" value="CARD_2"/>
    <property type="match status" value="1"/>
</dbReference>
<feature type="domain" description="Caspase recruitment" evidence="7">
    <location>
        <begin position="6"/>
        <end position="91"/>
    </location>
</feature>
<dbReference type="Proteomes" id="UP000694620">
    <property type="component" value="Unassembled WGS sequence"/>
</dbReference>
<feature type="compositionally biased region" description="Low complexity" evidence="6">
    <location>
        <begin position="326"/>
        <end position="342"/>
    </location>
</feature>
<keyword evidence="5" id="KW-0391">Immunity</keyword>
<dbReference type="InterPro" id="IPR031964">
    <property type="entry name" value="CARD_dom"/>
</dbReference>
<reference evidence="8" key="2">
    <citation type="submission" date="2025-09" db="UniProtKB">
        <authorList>
            <consortium name="Ensembl"/>
        </authorList>
    </citation>
    <scope>IDENTIFICATION</scope>
</reference>
<evidence type="ECO:0000256" key="5">
    <source>
        <dbReference type="ARBA" id="ARBA00022859"/>
    </source>
</evidence>
<keyword evidence="9" id="KW-1185">Reference proteome</keyword>
<evidence type="ECO:0000256" key="6">
    <source>
        <dbReference type="SAM" id="MobiDB-lite"/>
    </source>
</evidence>
<feature type="region of interest" description="Disordered" evidence="6">
    <location>
        <begin position="262"/>
        <end position="342"/>
    </location>
</feature>
<dbReference type="SUPFAM" id="SSF47986">
    <property type="entry name" value="DEATH domain"/>
    <property type="match status" value="1"/>
</dbReference>
<dbReference type="Gene3D" id="1.10.533.10">
    <property type="entry name" value="Death Domain, Fas"/>
    <property type="match status" value="1"/>
</dbReference>
<keyword evidence="4" id="KW-0832">Ubl conjugation</keyword>
<dbReference type="GO" id="GO:0005737">
    <property type="term" value="C:cytoplasm"/>
    <property type="evidence" value="ECO:0007669"/>
    <property type="project" value="UniProtKB-ARBA"/>
</dbReference>
<organism evidence="8 9">
    <name type="scientific">Erpetoichthys calabaricus</name>
    <name type="common">Rope fish</name>
    <name type="synonym">Calamoichthys calabaricus</name>
    <dbReference type="NCBI Taxonomy" id="27687"/>
    <lineage>
        <taxon>Eukaryota</taxon>
        <taxon>Metazoa</taxon>
        <taxon>Chordata</taxon>
        <taxon>Craniata</taxon>
        <taxon>Vertebrata</taxon>
        <taxon>Euteleostomi</taxon>
        <taxon>Actinopterygii</taxon>
        <taxon>Polypteriformes</taxon>
        <taxon>Polypteridae</taxon>
        <taxon>Erpetoichthys</taxon>
    </lineage>
</organism>
<reference evidence="8" key="1">
    <citation type="submission" date="2025-08" db="UniProtKB">
        <authorList>
            <consortium name="Ensembl"/>
        </authorList>
    </citation>
    <scope>IDENTIFICATION</scope>
</reference>
<proteinExistence type="predicted"/>
<dbReference type="GeneTree" id="ENSGT00950000184013"/>